<comment type="catalytic activity">
    <reaction evidence="7">
        <text>3-phosphoshikimate + phosphoenolpyruvate = 5-O-(1-carboxyvinyl)-3-phosphoshikimate + phosphate</text>
        <dbReference type="Rhea" id="RHEA:21256"/>
        <dbReference type="ChEBI" id="CHEBI:43474"/>
        <dbReference type="ChEBI" id="CHEBI:57701"/>
        <dbReference type="ChEBI" id="CHEBI:58702"/>
        <dbReference type="ChEBI" id="CHEBI:145989"/>
        <dbReference type="EC" id="2.5.1.19"/>
    </reaction>
    <physiologicalReaction direction="left-to-right" evidence="7">
        <dbReference type="Rhea" id="RHEA:21257"/>
    </physiologicalReaction>
</comment>
<evidence type="ECO:0000259" key="10">
    <source>
        <dbReference type="Pfam" id="PF00275"/>
    </source>
</evidence>
<dbReference type="InterPro" id="IPR036968">
    <property type="entry name" value="Enolpyruvate_Tfrase_sf"/>
</dbReference>
<keyword evidence="6 8" id="KW-0057">Aromatic amino acid biosynthesis</keyword>
<feature type="binding site" evidence="8">
    <location>
        <position position="144"/>
    </location>
    <ligand>
        <name>phosphoenolpyruvate</name>
        <dbReference type="ChEBI" id="CHEBI:58702"/>
    </ligand>
</feature>
<dbReference type="OrthoDB" id="9809920at2"/>
<proteinExistence type="inferred from homology"/>
<accession>B2A728</accession>
<evidence type="ECO:0000256" key="9">
    <source>
        <dbReference type="SAM" id="MobiDB-lite"/>
    </source>
</evidence>
<dbReference type="EC" id="2.5.1.19" evidence="8"/>
<dbReference type="GO" id="GO:0005737">
    <property type="term" value="C:cytoplasm"/>
    <property type="evidence" value="ECO:0007669"/>
    <property type="project" value="UniProtKB-SubCell"/>
</dbReference>
<dbReference type="InParanoid" id="B2A728"/>
<feature type="binding site" evidence="8">
    <location>
        <position position="50"/>
    </location>
    <ligand>
        <name>3-phosphoshikimate</name>
        <dbReference type="ChEBI" id="CHEBI:145989"/>
    </ligand>
</feature>
<comment type="caution">
    <text evidence="8">Lacks conserved residue(s) required for the propagation of feature annotation.</text>
</comment>
<dbReference type="PANTHER" id="PTHR21090:SF5">
    <property type="entry name" value="PENTAFUNCTIONAL AROM POLYPEPTIDE"/>
    <property type="match status" value="1"/>
</dbReference>
<dbReference type="InterPro" id="IPR013792">
    <property type="entry name" value="RNA3'P_cycl/enolpyr_Trfase_a/b"/>
</dbReference>
<evidence type="ECO:0000256" key="4">
    <source>
        <dbReference type="ARBA" id="ARBA00022605"/>
    </source>
</evidence>
<reference evidence="11 12" key="2">
    <citation type="journal article" date="2011" name="J. Bacteriol.">
        <title>Complete genome sequence of the anaerobic, halophilic alkalithermophile Natranaerobius thermophilus JW/NM-WN-LF.</title>
        <authorList>
            <person name="Zhao B."/>
            <person name="Mesbah N.M."/>
            <person name="Dalin E."/>
            <person name="Goodwin L."/>
            <person name="Nolan M."/>
            <person name="Pitluck S."/>
            <person name="Chertkov O."/>
            <person name="Brettin T.S."/>
            <person name="Han J."/>
            <person name="Larimer F.W."/>
            <person name="Land M.L."/>
            <person name="Hauser L."/>
            <person name="Kyrpides N."/>
            <person name="Wiegel J."/>
        </authorList>
    </citation>
    <scope>NUCLEOTIDE SEQUENCE [LARGE SCALE GENOMIC DNA]</scope>
    <source>
        <strain evidence="12">ATCC BAA-1301 / DSM 18059 / JW/NM-WN-LF</strain>
    </source>
</reference>
<evidence type="ECO:0000256" key="1">
    <source>
        <dbReference type="ARBA" id="ARBA00004811"/>
    </source>
</evidence>
<keyword evidence="5 8" id="KW-0808">Transferase</keyword>
<dbReference type="SUPFAM" id="SSF55205">
    <property type="entry name" value="EPT/RTPC-like"/>
    <property type="match status" value="1"/>
</dbReference>
<feature type="binding site" evidence="8">
    <location>
        <position position="203"/>
    </location>
    <ligand>
        <name>phosphoenolpyruvate</name>
        <dbReference type="ChEBI" id="CHEBI:58702"/>
    </ligand>
</feature>
<evidence type="ECO:0000256" key="3">
    <source>
        <dbReference type="ARBA" id="ARBA00022490"/>
    </source>
</evidence>
<evidence type="ECO:0000256" key="6">
    <source>
        <dbReference type="ARBA" id="ARBA00023141"/>
    </source>
</evidence>
<keyword evidence="4 8" id="KW-0028">Amino-acid biosynthesis</keyword>
<evidence type="ECO:0000313" key="11">
    <source>
        <dbReference type="EMBL" id="ACB85619.1"/>
    </source>
</evidence>
<feature type="binding site" evidence="8">
    <location>
        <position position="203"/>
    </location>
    <ligand>
        <name>3-phosphoshikimate</name>
        <dbReference type="ChEBI" id="CHEBI:145989"/>
    </ligand>
</feature>
<comment type="function">
    <text evidence="8">Catalyzes the transfer of the enolpyruvyl moiety of phosphoenolpyruvate (PEP) to the 5-hydroxyl of shikimate-3-phosphate (S3P) to produce enolpyruvyl shikimate-3-phosphate and inorganic phosphate.</text>
</comment>
<comment type="similarity">
    <text evidence="2 8">Belongs to the EPSP synthase family.</text>
</comment>
<dbReference type="KEGG" id="nth:Nther_2052"/>
<evidence type="ECO:0000256" key="8">
    <source>
        <dbReference type="HAMAP-Rule" id="MF_00210"/>
    </source>
</evidence>
<reference evidence="11 12" key="1">
    <citation type="submission" date="2008-04" db="EMBL/GenBank/DDBJ databases">
        <title>Complete sequence of chromosome of Natranaerobius thermophilus JW/NM-WN-LF.</title>
        <authorList>
            <consortium name="US DOE Joint Genome Institute"/>
            <person name="Copeland A."/>
            <person name="Lucas S."/>
            <person name="Lapidus A."/>
            <person name="Glavina del Rio T."/>
            <person name="Dalin E."/>
            <person name="Tice H."/>
            <person name="Bruce D."/>
            <person name="Goodwin L."/>
            <person name="Pitluck S."/>
            <person name="Chertkov O."/>
            <person name="Brettin T."/>
            <person name="Detter J.C."/>
            <person name="Han C."/>
            <person name="Kuske C.R."/>
            <person name="Schmutz J."/>
            <person name="Larimer F."/>
            <person name="Land M."/>
            <person name="Hauser L."/>
            <person name="Kyrpides N."/>
            <person name="Lykidis A."/>
            <person name="Mesbah N.M."/>
            <person name="Wiegel J."/>
        </authorList>
    </citation>
    <scope>NUCLEOTIDE SEQUENCE [LARGE SCALE GENOMIC DNA]</scope>
    <source>
        <strain evidence="12">ATCC BAA-1301 / DSM 18059 / JW/NM-WN-LF</strain>
    </source>
</reference>
<dbReference type="GO" id="GO:0008652">
    <property type="term" value="P:amino acid biosynthetic process"/>
    <property type="evidence" value="ECO:0007669"/>
    <property type="project" value="UniProtKB-KW"/>
</dbReference>
<dbReference type="GO" id="GO:0009423">
    <property type="term" value="P:chorismate biosynthetic process"/>
    <property type="evidence" value="ECO:0007669"/>
    <property type="project" value="UniProtKB-UniRule"/>
</dbReference>
<name>B2A728_NATTJ</name>
<dbReference type="PROSITE" id="PS00104">
    <property type="entry name" value="EPSP_SYNTHASE_1"/>
    <property type="match status" value="1"/>
</dbReference>
<evidence type="ECO:0000256" key="7">
    <source>
        <dbReference type="ARBA" id="ARBA00044633"/>
    </source>
</evidence>
<dbReference type="UniPathway" id="UPA00053">
    <property type="reaction ID" value="UER00089"/>
</dbReference>
<sequence length="484" mass="52204">MEILINNSNAKNHFQDTKSSESKVMQDNEQKFRSLKGSLHVPGDKSITHRSYILGSVVPGVVKIKGRALGEDCEATLECLKAMGAEGSSNSEDEDYEITSHSLYEPSEVLDAGNSGTTARLLLGLISGLNLFACITGDDSLKKRPMDRVISPLAKLGKDIRARQNNSKLPAAIIPVEMQNQSTTVKSISKSTPTIKTQVSSAQVKSALLLASLKTDGINVIESQQTRDHTERMLSFMGFSVLENVMQNEHEPESDQNVHQITLPGGQLSKLKPRDYVLDIPGDLSSAAFLITAALLVPGSQVKLLNCGLNPTRTGFVKILQQLGARITITNNTTLAAEPRGDINVEYSPCLQGFQLGKNLVPDTIDELPLLAVIAVLSHGTTKVSGAEELRYKESDRISAITQELTKLGADITETQDGFIVNGPTQLTGNVVDSHGDHRIAMALTVAALTAQGKTIIKNSDCINISYPGFIQDLTKLGAIIEQH</sequence>
<dbReference type="eggNOG" id="COG0128">
    <property type="taxonomic scope" value="Bacteria"/>
</dbReference>
<organism evidence="11 12">
    <name type="scientific">Natranaerobius thermophilus (strain ATCC BAA-1301 / DSM 18059 / JW/NM-WN-LF)</name>
    <dbReference type="NCBI Taxonomy" id="457570"/>
    <lineage>
        <taxon>Bacteria</taxon>
        <taxon>Bacillati</taxon>
        <taxon>Bacillota</taxon>
        <taxon>Clostridia</taxon>
        <taxon>Natranaerobiales</taxon>
        <taxon>Natranaerobiaceae</taxon>
        <taxon>Natranaerobius</taxon>
    </lineage>
</organism>
<feature type="binding site" evidence="8">
    <location>
        <position position="116"/>
    </location>
    <ligand>
        <name>phosphoenolpyruvate</name>
        <dbReference type="ChEBI" id="CHEBI:58702"/>
    </ligand>
</feature>
<gene>
    <name evidence="8" type="primary">aroA</name>
    <name evidence="11" type="ordered locus">Nther_2052</name>
</gene>
<dbReference type="HAMAP" id="MF_00210">
    <property type="entry name" value="EPSP_synth"/>
    <property type="match status" value="1"/>
</dbReference>
<dbReference type="InterPro" id="IPR006264">
    <property type="entry name" value="EPSP_synthase"/>
</dbReference>
<dbReference type="NCBIfam" id="TIGR01356">
    <property type="entry name" value="aroA"/>
    <property type="match status" value="1"/>
</dbReference>
<dbReference type="HOGENOM" id="CLU_024321_0_1_9"/>
<dbReference type="FunFam" id="3.65.10.10:FF:000005">
    <property type="entry name" value="3-phosphoshikimate 1-carboxyvinyltransferase"/>
    <property type="match status" value="1"/>
</dbReference>
<dbReference type="STRING" id="457570.Nther_2052"/>
<feature type="binding site" evidence="8">
    <location>
        <position position="439"/>
    </location>
    <ligand>
        <name>phosphoenolpyruvate</name>
        <dbReference type="ChEBI" id="CHEBI:58702"/>
    </ligand>
</feature>
<feature type="compositionally biased region" description="Polar residues" evidence="9">
    <location>
        <begin position="1"/>
        <end position="12"/>
    </location>
</feature>
<feature type="binding site" evidence="8">
    <location>
        <position position="45"/>
    </location>
    <ligand>
        <name>phosphoenolpyruvate</name>
        <dbReference type="ChEBI" id="CHEBI:58702"/>
    </ligand>
</feature>
<feature type="binding site" evidence="8">
    <location>
        <position position="393"/>
    </location>
    <ligand>
        <name>3-phosphoshikimate</name>
        <dbReference type="ChEBI" id="CHEBI:145989"/>
    </ligand>
</feature>
<evidence type="ECO:0000256" key="5">
    <source>
        <dbReference type="ARBA" id="ARBA00022679"/>
    </source>
</evidence>
<comment type="subcellular location">
    <subcellularLocation>
        <location evidence="8">Cytoplasm</location>
    </subcellularLocation>
</comment>
<feature type="active site" description="Proton acceptor" evidence="8">
    <location>
        <position position="366"/>
    </location>
</feature>
<dbReference type="FunCoup" id="B2A728">
    <property type="interactions" value="338"/>
</dbReference>
<keyword evidence="3 8" id="KW-0963">Cytoplasm</keyword>
<dbReference type="Pfam" id="PF00275">
    <property type="entry name" value="EPSP_synthase"/>
    <property type="match status" value="1"/>
</dbReference>
<feature type="region of interest" description="Disordered" evidence="9">
    <location>
        <begin position="1"/>
        <end position="21"/>
    </location>
</feature>
<protein>
    <recommendedName>
        <fullName evidence="8">3-phosphoshikimate 1-carboxyvinyltransferase</fullName>
        <ecNumber evidence="8">2.5.1.19</ecNumber>
    </recommendedName>
    <alternativeName>
        <fullName evidence="8">5-enolpyruvylshikimate-3-phosphate synthase</fullName>
        <shortName evidence="8">EPSP synthase</shortName>
        <shortName evidence="8">EPSPS</shortName>
    </alternativeName>
</protein>
<feature type="binding site" evidence="8">
    <location>
        <position position="201"/>
    </location>
    <ligand>
        <name>3-phosphoshikimate</name>
        <dbReference type="ChEBI" id="CHEBI:145989"/>
    </ligand>
</feature>
<dbReference type="RefSeq" id="WP_012448476.1">
    <property type="nucleotide sequence ID" value="NC_010718.1"/>
</dbReference>
<evidence type="ECO:0000256" key="2">
    <source>
        <dbReference type="ARBA" id="ARBA00009948"/>
    </source>
</evidence>
<dbReference type="CDD" id="cd01556">
    <property type="entry name" value="EPSP_synthase"/>
    <property type="match status" value="1"/>
</dbReference>
<dbReference type="GO" id="GO:0003866">
    <property type="term" value="F:3-phosphoshikimate 1-carboxyvinyltransferase activity"/>
    <property type="evidence" value="ECO:0007669"/>
    <property type="project" value="UniProtKB-UniRule"/>
</dbReference>
<dbReference type="Gene3D" id="3.65.10.10">
    <property type="entry name" value="Enolpyruvate transferase domain"/>
    <property type="match status" value="2"/>
</dbReference>
<evidence type="ECO:0000313" key="12">
    <source>
        <dbReference type="Proteomes" id="UP000001683"/>
    </source>
</evidence>
<feature type="binding site" evidence="8">
    <location>
        <position position="366"/>
    </location>
    <ligand>
        <name>3-phosphoshikimate</name>
        <dbReference type="ChEBI" id="CHEBI:145989"/>
    </ligand>
</feature>
<dbReference type="PIRSF" id="PIRSF000505">
    <property type="entry name" value="EPSPS"/>
    <property type="match status" value="1"/>
</dbReference>
<feature type="binding site" evidence="8">
    <location>
        <position position="397"/>
    </location>
    <ligand>
        <name>phosphoenolpyruvate</name>
        <dbReference type="ChEBI" id="CHEBI:58702"/>
    </ligand>
</feature>
<feature type="binding site" evidence="8">
    <location>
        <position position="46"/>
    </location>
    <ligand>
        <name>3-phosphoshikimate</name>
        <dbReference type="ChEBI" id="CHEBI:145989"/>
    </ligand>
</feature>
<dbReference type="GO" id="GO:0009073">
    <property type="term" value="P:aromatic amino acid family biosynthetic process"/>
    <property type="evidence" value="ECO:0007669"/>
    <property type="project" value="UniProtKB-KW"/>
</dbReference>
<feature type="domain" description="Enolpyruvate transferase" evidence="10">
    <location>
        <begin position="33"/>
        <end position="474"/>
    </location>
</feature>
<keyword evidence="12" id="KW-1185">Reference proteome</keyword>
<dbReference type="EMBL" id="CP001034">
    <property type="protein sequence ID" value="ACB85619.1"/>
    <property type="molecule type" value="Genomic_DNA"/>
</dbReference>
<dbReference type="Proteomes" id="UP000001683">
    <property type="component" value="Chromosome"/>
</dbReference>
<dbReference type="InterPro" id="IPR023193">
    <property type="entry name" value="EPSP_synthase_CS"/>
</dbReference>
<dbReference type="AlphaFoldDB" id="B2A728"/>
<comment type="pathway">
    <text evidence="1 8">Metabolic intermediate biosynthesis; chorismate biosynthesis; chorismate from D-erythrose 4-phosphate and phosphoenolpyruvate: step 6/7.</text>
</comment>
<dbReference type="PANTHER" id="PTHR21090">
    <property type="entry name" value="AROM/DEHYDROQUINATE SYNTHASE"/>
    <property type="match status" value="1"/>
</dbReference>
<dbReference type="PROSITE" id="PS00885">
    <property type="entry name" value="EPSP_SYNTHASE_2"/>
    <property type="match status" value="1"/>
</dbReference>
<feature type="binding site" evidence="8">
    <location>
        <position position="45"/>
    </location>
    <ligand>
        <name>3-phosphoshikimate</name>
        <dbReference type="ChEBI" id="CHEBI:145989"/>
    </ligand>
</feature>
<comment type="subunit">
    <text evidence="8">Monomer.</text>
</comment>
<dbReference type="InterPro" id="IPR001986">
    <property type="entry name" value="Enolpyruvate_Tfrase_dom"/>
</dbReference>